<evidence type="ECO:0000256" key="2">
    <source>
        <dbReference type="ARBA" id="ARBA00006706"/>
    </source>
</evidence>
<dbReference type="SUPFAM" id="SSF48576">
    <property type="entry name" value="Terpenoid synthases"/>
    <property type="match status" value="1"/>
</dbReference>
<dbReference type="SFLD" id="SFLDS00005">
    <property type="entry name" value="Isoprenoid_Synthase_Type_I"/>
    <property type="match status" value="1"/>
</dbReference>
<keyword evidence="4" id="KW-0479">Metal-binding</keyword>
<comment type="similarity">
    <text evidence="2 6">Belongs to the FPP/GGPP synthase family.</text>
</comment>
<evidence type="ECO:0000256" key="4">
    <source>
        <dbReference type="ARBA" id="ARBA00022723"/>
    </source>
</evidence>
<keyword evidence="3 6" id="KW-0808">Transferase</keyword>
<comment type="cofactor">
    <cofactor evidence="1">
        <name>Mg(2+)</name>
        <dbReference type="ChEBI" id="CHEBI:18420"/>
    </cofactor>
</comment>
<dbReference type="Pfam" id="PF00348">
    <property type="entry name" value="polyprenyl_synt"/>
    <property type="match status" value="1"/>
</dbReference>
<evidence type="ECO:0000256" key="5">
    <source>
        <dbReference type="ARBA" id="ARBA00022842"/>
    </source>
</evidence>
<evidence type="ECO:0000256" key="6">
    <source>
        <dbReference type="RuleBase" id="RU004466"/>
    </source>
</evidence>
<evidence type="ECO:0000313" key="7">
    <source>
        <dbReference type="EMBL" id="WLV23443.1"/>
    </source>
</evidence>
<dbReference type="InterPro" id="IPR000092">
    <property type="entry name" value="Polyprenyl_synt"/>
</dbReference>
<name>A0ABY9KRK3_9BACI</name>
<dbReference type="Proteomes" id="UP001180087">
    <property type="component" value="Chromosome"/>
</dbReference>
<evidence type="ECO:0000313" key="8">
    <source>
        <dbReference type="Proteomes" id="UP001180087"/>
    </source>
</evidence>
<evidence type="ECO:0000256" key="1">
    <source>
        <dbReference type="ARBA" id="ARBA00001946"/>
    </source>
</evidence>
<dbReference type="CDD" id="cd00685">
    <property type="entry name" value="Trans_IPPS_HT"/>
    <property type="match status" value="1"/>
</dbReference>
<keyword evidence="8" id="KW-1185">Reference proteome</keyword>
<keyword evidence="5" id="KW-0460">Magnesium</keyword>
<dbReference type="PANTHER" id="PTHR12001">
    <property type="entry name" value="GERANYLGERANYL PYROPHOSPHATE SYNTHASE"/>
    <property type="match status" value="1"/>
</dbReference>
<dbReference type="Gene3D" id="1.10.600.10">
    <property type="entry name" value="Farnesyl Diphosphate Synthase"/>
    <property type="match status" value="1"/>
</dbReference>
<dbReference type="PANTHER" id="PTHR12001:SF69">
    <property type="entry name" value="ALL TRANS-POLYPRENYL-DIPHOSPHATE SYNTHASE PDSS1"/>
    <property type="match status" value="1"/>
</dbReference>
<protein>
    <submittedName>
        <fullName evidence="7">Polyprenyl synthetase family protein</fullName>
    </submittedName>
</protein>
<gene>
    <name evidence="7" type="ORF">QR721_07180</name>
</gene>
<proteinExistence type="inferred from homology"/>
<evidence type="ECO:0000256" key="3">
    <source>
        <dbReference type="ARBA" id="ARBA00022679"/>
    </source>
</evidence>
<organism evidence="7 8">
    <name type="scientific">Aciduricibacillus chroicocephali</name>
    <dbReference type="NCBI Taxonomy" id="3054939"/>
    <lineage>
        <taxon>Bacteria</taxon>
        <taxon>Bacillati</taxon>
        <taxon>Bacillota</taxon>
        <taxon>Bacilli</taxon>
        <taxon>Bacillales</taxon>
        <taxon>Bacillaceae</taxon>
        <taxon>Aciduricibacillus</taxon>
    </lineage>
</organism>
<reference evidence="7" key="1">
    <citation type="submission" date="2023-06" db="EMBL/GenBank/DDBJ databases">
        <title>A Treasure from Seagulls: Isolation and Description of Aciduricobacillus qingdaonensis gen. nov., sp. nov., a Rare Obligately Uric Acid-utilizing Member in the Family Bacillaceae.</title>
        <authorList>
            <person name="Liu W."/>
            <person name="Wang B."/>
        </authorList>
    </citation>
    <scope>NUCLEOTIDE SEQUENCE</scope>
    <source>
        <strain evidence="7">44XB</strain>
    </source>
</reference>
<dbReference type="RefSeq" id="WP_348025510.1">
    <property type="nucleotide sequence ID" value="NZ_CP129113.1"/>
</dbReference>
<dbReference type="InterPro" id="IPR008949">
    <property type="entry name" value="Isoprenoid_synthase_dom_sf"/>
</dbReference>
<dbReference type="EMBL" id="CP129113">
    <property type="protein sequence ID" value="WLV23443.1"/>
    <property type="molecule type" value="Genomic_DNA"/>
</dbReference>
<dbReference type="PROSITE" id="PS00723">
    <property type="entry name" value="POLYPRENYL_SYNTHASE_1"/>
    <property type="match status" value="1"/>
</dbReference>
<accession>A0ABY9KRK3</accession>
<dbReference type="InterPro" id="IPR033749">
    <property type="entry name" value="Polyprenyl_synt_CS"/>
</dbReference>
<sequence length="322" mass="36346">MKLAKTYGYLKKDLDLIEETLRNSVQANQPILRQTSEQLLKAGGKRIRPLFVLLSGALGPDKGKTPLIDAAVSIELIHMATLVHDDVIDNAWLRRGKPTIRVHYDNRTSMYTGDYILACALESITNIESAEIHRLLSNTIVEVCKGEIEQIRYKFDWEQNLRIYLRRIRRKTAILIATCCKMGALISGLPEKSAVKLFKYGYYLGMSYQIIDDILDFTASAKQLGKPSGNDLLQGNITLPVLEAMKDADFAKLVKETIERGASTKDVRRLVDSMKQLGAIERSYAMSNRYLQKALDSLDGFEDSKEKRTLVDIAAYMGKRSF</sequence>
<dbReference type="PROSITE" id="PS00444">
    <property type="entry name" value="POLYPRENYL_SYNTHASE_2"/>
    <property type="match status" value="1"/>
</dbReference>